<accession>M1PY39</accession>
<dbReference type="Gene3D" id="1.25.40.20">
    <property type="entry name" value="Ankyrin repeat-containing domain"/>
    <property type="match status" value="2"/>
</dbReference>
<reference evidence="3 4" key="1">
    <citation type="submission" date="2012-10" db="EMBL/GenBank/DDBJ databases">
        <title>Complete genome sequence of Moumouvirus goulette.</title>
        <authorList>
            <person name="Fournous G."/>
            <person name="Bougalmi M."/>
            <person name="Colson P."/>
        </authorList>
    </citation>
    <scope>NUCLEOTIDE SEQUENCE [LARGE SCALE GENOMIC DNA]</scope>
</reference>
<name>M1PY39_9VIRU</name>
<dbReference type="PROSITE" id="PS50297">
    <property type="entry name" value="ANK_REP_REGION"/>
    <property type="match status" value="3"/>
</dbReference>
<evidence type="ECO:0000313" key="4">
    <source>
        <dbReference type="Proteomes" id="UP000241071"/>
    </source>
</evidence>
<organism evidence="3 4">
    <name type="scientific">Moumouvirus goulette</name>
    <dbReference type="NCBI Taxonomy" id="1247379"/>
    <lineage>
        <taxon>Viruses</taxon>
        <taxon>Varidnaviria</taxon>
        <taxon>Bamfordvirae</taxon>
        <taxon>Nucleocytoviricota</taxon>
        <taxon>Megaviricetes</taxon>
        <taxon>Imitervirales</taxon>
        <taxon>Mimiviridae</taxon>
        <taxon>Megamimivirinae</taxon>
        <taxon>Moumouvirus</taxon>
        <taxon>Moumouvirus goulettemassiliense</taxon>
    </lineage>
</organism>
<dbReference type="Proteomes" id="UP000241071">
    <property type="component" value="Segment"/>
</dbReference>
<dbReference type="SUPFAM" id="SSF48403">
    <property type="entry name" value="Ankyrin repeat"/>
    <property type="match status" value="1"/>
</dbReference>
<dbReference type="InterPro" id="IPR002110">
    <property type="entry name" value="Ankyrin_rpt"/>
</dbReference>
<evidence type="ECO:0000313" key="3">
    <source>
        <dbReference type="EMBL" id="AGF85697.1"/>
    </source>
</evidence>
<sequence>MNKYEKLFEKYLSTIGNDINSIDKISGHTILTLLCDYYLICFPQPPITTKNYYNNYNKKIIYDIIKSFIKKGTDVNQYNANNLTPLLIIAKRRSNPIYLRVIKLLLKNGANINAVDEYGNSALILACYQNDIELAELLINSGINVNIASFCGTTALIIATYKSGHDNNFNLIKLLLERGANINAINIYGRSALISACIYSNKCDNLKTIKLLLEYWPDINLTNNNSQNALMICSQYVTSLETIKLLVEHWSNICSHDINICKGQCNNSAINIAKSEGNYDIVEFLEKI</sequence>
<keyword evidence="2" id="KW-0040">ANK repeat</keyword>
<keyword evidence="4" id="KW-1185">Reference proteome</keyword>
<dbReference type="SMART" id="SM00248">
    <property type="entry name" value="ANK"/>
    <property type="match status" value="5"/>
</dbReference>
<proteinExistence type="predicted"/>
<dbReference type="Pfam" id="PF12796">
    <property type="entry name" value="Ank_2"/>
    <property type="match status" value="2"/>
</dbReference>
<keyword evidence="1" id="KW-0677">Repeat</keyword>
<evidence type="ECO:0000256" key="1">
    <source>
        <dbReference type="ARBA" id="ARBA00022737"/>
    </source>
</evidence>
<dbReference type="InterPro" id="IPR036770">
    <property type="entry name" value="Ankyrin_rpt-contain_sf"/>
</dbReference>
<gene>
    <name evidence="3" type="ORF">glt_00894</name>
</gene>
<dbReference type="PANTHER" id="PTHR24198">
    <property type="entry name" value="ANKYRIN REPEAT AND PROTEIN KINASE DOMAIN-CONTAINING PROTEIN"/>
    <property type="match status" value="1"/>
</dbReference>
<evidence type="ECO:0000256" key="2">
    <source>
        <dbReference type="ARBA" id="ARBA00023043"/>
    </source>
</evidence>
<dbReference type="PANTHER" id="PTHR24198:SF165">
    <property type="entry name" value="ANKYRIN REPEAT-CONTAINING PROTEIN-RELATED"/>
    <property type="match status" value="1"/>
</dbReference>
<dbReference type="EMBL" id="KC008572">
    <property type="protein sequence ID" value="AGF85697.1"/>
    <property type="molecule type" value="Genomic_DNA"/>
</dbReference>
<dbReference type="PROSITE" id="PS50088">
    <property type="entry name" value="ANK_REPEAT"/>
    <property type="match status" value="3"/>
</dbReference>
<protein>
    <submittedName>
        <fullName evidence="3">Repeat protein</fullName>
    </submittedName>
</protein>